<comment type="cofactor">
    <cofactor evidence="10">
        <name>Mg(2+)</name>
        <dbReference type="ChEBI" id="CHEBI:18420"/>
    </cofactor>
    <text evidence="10">Binds 1 Mg(2+) ion per subunit.</text>
</comment>
<keyword evidence="4 10" id="KW-0808">Transferase</keyword>
<keyword evidence="6 10" id="KW-0460">Magnesium</keyword>
<evidence type="ECO:0000256" key="8">
    <source>
        <dbReference type="ARBA" id="ARBA00023052"/>
    </source>
</evidence>
<dbReference type="AlphaFoldDB" id="A0A6N7W4U8"/>
<evidence type="ECO:0000256" key="1">
    <source>
        <dbReference type="ARBA" id="ARBA00004980"/>
    </source>
</evidence>
<comment type="subunit">
    <text evidence="3 10">Homodimer.</text>
</comment>
<dbReference type="GO" id="GO:0030976">
    <property type="term" value="F:thiamine pyrophosphate binding"/>
    <property type="evidence" value="ECO:0007669"/>
    <property type="project" value="UniProtKB-UniRule"/>
</dbReference>
<dbReference type="SUPFAM" id="SSF52518">
    <property type="entry name" value="Thiamin diphosphate-binding fold (THDP-binding)"/>
    <property type="match status" value="2"/>
</dbReference>
<feature type="binding site" evidence="10">
    <location>
        <position position="182"/>
    </location>
    <ligand>
        <name>Mg(2+)</name>
        <dbReference type="ChEBI" id="CHEBI:18420"/>
    </ligand>
</feature>
<evidence type="ECO:0000256" key="3">
    <source>
        <dbReference type="ARBA" id="ARBA00011738"/>
    </source>
</evidence>
<dbReference type="InterPro" id="IPR020826">
    <property type="entry name" value="Transketolase_BS"/>
</dbReference>
<feature type="binding site" evidence="10">
    <location>
        <position position="293"/>
    </location>
    <ligand>
        <name>thiamine diphosphate</name>
        <dbReference type="ChEBI" id="CHEBI:58937"/>
    </ligand>
</feature>
<dbReference type="NCBIfam" id="TIGR00204">
    <property type="entry name" value="dxs"/>
    <property type="match status" value="1"/>
</dbReference>
<comment type="caution">
    <text evidence="12">The sequence shown here is derived from an EMBL/GenBank/DDBJ whole genome shotgun (WGS) entry which is preliminary data.</text>
</comment>
<dbReference type="PROSITE" id="PS00801">
    <property type="entry name" value="TRANSKETOLASE_1"/>
    <property type="match status" value="1"/>
</dbReference>
<keyword evidence="9 10" id="KW-0414">Isoprene biosynthesis</keyword>
<dbReference type="Pfam" id="PF02779">
    <property type="entry name" value="Transket_pyr"/>
    <property type="match status" value="1"/>
</dbReference>
<dbReference type="RefSeq" id="WP_154542983.1">
    <property type="nucleotide sequence ID" value="NZ_VULO01000002.1"/>
</dbReference>
<dbReference type="InterPro" id="IPR005475">
    <property type="entry name" value="Transketolase-like_Pyr-bd"/>
</dbReference>
<feature type="binding site" evidence="10">
    <location>
        <position position="152"/>
    </location>
    <ligand>
        <name>Mg(2+)</name>
        <dbReference type="ChEBI" id="CHEBI:18420"/>
    </ligand>
</feature>
<dbReference type="HAMAP" id="MF_00315">
    <property type="entry name" value="DXP_synth"/>
    <property type="match status" value="1"/>
</dbReference>
<dbReference type="NCBIfam" id="NF003933">
    <property type="entry name" value="PRK05444.2-2"/>
    <property type="match status" value="1"/>
</dbReference>
<dbReference type="GO" id="GO:0009228">
    <property type="term" value="P:thiamine biosynthetic process"/>
    <property type="evidence" value="ECO:0007669"/>
    <property type="project" value="UniProtKB-UniRule"/>
</dbReference>
<dbReference type="SUPFAM" id="SSF52922">
    <property type="entry name" value="TK C-terminal domain-like"/>
    <property type="match status" value="1"/>
</dbReference>
<feature type="binding site" evidence="10">
    <location>
        <begin position="121"/>
        <end position="123"/>
    </location>
    <ligand>
        <name>thiamine diphosphate</name>
        <dbReference type="ChEBI" id="CHEBI:58937"/>
    </ligand>
</feature>
<proteinExistence type="inferred from homology"/>
<protein>
    <recommendedName>
        <fullName evidence="10">1-deoxy-D-xylulose-5-phosphate synthase</fullName>
        <ecNumber evidence="10">2.2.1.7</ecNumber>
    </recommendedName>
    <alternativeName>
        <fullName evidence="10">1-deoxyxylulose-5-phosphate synthase</fullName>
        <shortName evidence="10">DXP synthase</shortName>
        <shortName evidence="10">DXPS</shortName>
    </alternativeName>
</protein>
<dbReference type="Gene3D" id="3.40.50.970">
    <property type="match status" value="2"/>
</dbReference>
<dbReference type="GO" id="GO:0016114">
    <property type="term" value="P:terpenoid biosynthetic process"/>
    <property type="evidence" value="ECO:0007669"/>
    <property type="project" value="UniProtKB-UniRule"/>
</dbReference>
<comment type="pathway">
    <text evidence="1 10">Metabolic intermediate biosynthesis; 1-deoxy-D-xylulose 5-phosphate biosynthesis; 1-deoxy-D-xylulose 5-phosphate from D-glyceraldehyde 3-phosphate and pyruvate: step 1/1.</text>
</comment>
<evidence type="ECO:0000313" key="13">
    <source>
        <dbReference type="Proteomes" id="UP000470875"/>
    </source>
</evidence>
<evidence type="ECO:0000256" key="2">
    <source>
        <dbReference type="ARBA" id="ARBA00011081"/>
    </source>
</evidence>
<dbReference type="GO" id="GO:0008661">
    <property type="term" value="F:1-deoxy-D-xylulose-5-phosphate synthase activity"/>
    <property type="evidence" value="ECO:0007669"/>
    <property type="project" value="UniProtKB-UniRule"/>
</dbReference>
<dbReference type="PANTHER" id="PTHR43322">
    <property type="entry name" value="1-D-DEOXYXYLULOSE 5-PHOSPHATE SYNTHASE-RELATED"/>
    <property type="match status" value="1"/>
</dbReference>
<dbReference type="InterPro" id="IPR009014">
    <property type="entry name" value="Transketo_C/PFOR_II"/>
</dbReference>
<feature type="binding site" evidence="10">
    <location>
        <begin position="153"/>
        <end position="154"/>
    </location>
    <ligand>
        <name>thiamine diphosphate</name>
        <dbReference type="ChEBI" id="CHEBI:58937"/>
    </ligand>
</feature>
<dbReference type="InterPro" id="IPR005477">
    <property type="entry name" value="Dxylulose-5-P_synthase"/>
</dbReference>
<name>A0A6N7W4U8_9ACTO</name>
<keyword evidence="13" id="KW-1185">Reference proteome</keyword>
<dbReference type="EMBL" id="VULO01000002">
    <property type="protein sequence ID" value="MSS83482.1"/>
    <property type="molecule type" value="Genomic_DNA"/>
</dbReference>
<dbReference type="InterPro" id="IPR029061">
    <property type="entry name" value="THDP-binding"/>
</dbReference>
<dbReference type="GO" id="GO:0019288">
    <property type="term" value="P:isopentenyl diphosphate biosynthetic process, methylerythritol 4-phosphate pathway"/>
    <property type="evidence" value="ECO:0007669"/>
    <property type="project" value="TreeGrafter"/>
</dbReference>
<dbReference type="Pfam" id="PF13292">
    <property type="entry name" value="DXP_synthase_N"/>
    <property type="match status" value="1"/>
</dbReference>
<comment type="cofactor">
    <cofactor evidence="10">
        <name>thiamine diphosphate</name>
        <dbReference type="ChEBI" id="CHEBI:58937"/>
    </cofactor>
    <text evidence="10">Binds 1 thiamine pyrophosphate per subunit.</text>
</comment>
<comment type="function">
    <text evidence="10">Catalyzes the acyloin condensation reaction between C atoms 2 and 3 of pyruvate and glyceraldehyde 3-phosphate to yield 1-deoxy-D-xylulose-5-phosphate (DXP).</text>
</comment>
<reference evidence="12 13" key="1">
    <citation type="submission" date="2019-08" db="EMBL/GenBank/DDBJ databases">
        <title>In-depth cultivation of the pig gut microbiome towards novel bacterial diversity and tailored functional studies.</title>
        <authorList>
            <person name="Wylensek D."/>
            <person name="Hitch T.C.A."/>
            <person name="Clavel T."/>
        </authorList>
    </citation>
    <scope>NUCLEOTIDE SEQUENCE [LARGE SCALE GENOMIC DNA]</scope>
    <source>
        <strain evidence="12 13">WB03_NA08</strain>
    </source>
</reference>
<dbReference type="Gene3D" id="3.40.50.920">
    <property type="match status" value="1"/>
</dbReference>
<evidence type="ECO:0000256" key="6">
    <source>
        <dbReference type="ARBA" id="ARBA00022842"/>
    </source>
</evidence>
<dbReference type="InterPro" id="IPR049557">
    <property type="entry name" value="Transketolase_CS"/>
</dbReference>
<dbReference type="CDD" id="cd07033">
    <property type="entry name" value="TPP_PYR_DXS_TK_like"/>
    <property type="match status" value="1"/>
</dbReference>
<dbReference type="FunFam" id="3.40.50.970:FF:000005">
    <property type="entry name" value="1-deoxy-D-xylulose-5-phosphate synthase"/>
    <property type="match status" value="1"/>
</dbReference>
<dbReference type="GO" id="GO:0005829">
    <property type="term" value="C:cytosol"/>
    <property type="evidence" value="ECO:0007669"/>
    <property type="project" value="TreeGrafter"/>
</dbReference>
<evidence type="ECO:0000256" key="10">
    <source>
        <dbReference type="HAMAP-Rule" id="MF_00315"/>
    </source>
</evidence>
<dbReference type="GO" id="GO:0000287">
    <property type="term" value="F:magnesium ion binding"/>
    <property type="evidence" value="ECO:0007669"/>
    <property type="project" value="UniProtKB-UniRule"/>
</dbReference>
<comment type="similarity">
    <text evidence="2 10">Belongs to the transketolase family. DXPS subfamily.</text>
</comment>
<evidence type="ECO:0000256" key="9">
    <source>
        <dbReference type="ARBA" id="ARBA00023229"/>
    </source>
</evidence>
<evidence type="ECO:0000313" key="12">
    <source>
        <dbReference type="EMBL" id="MSS83482.1"/>
    </source>
</evidence>
<dbReference type="EC" id="2.2.1.7" evidence="10"/>
<dbReference type="SMART" id="SM00861">
    <property type="entry name" value="Transket_pyr"/>
    <property type="match status" value="1"/>
</dbReference>
<sequence>MQDAVSRIYPLLERVHQPADLSRFTPAETVALSQEIRQFLIEAVSKTGGHLGPNLGVVELTIALHRVYESPRDTIIWDTGHQAYVHKLLTGRKDFRDLRQEGGLSGYPSRAESAHDVVENSHASTALSWADGVSREKVRSGLPGEVVAVIGDGALTGGMAWEALNNIASDKERPLTVVVNDNGRSYDPTVGGMAHHLSLLRTSEGYERALAWGKRTLMSMGEPGRTAYDALHGMKAGLKDFLLPQAMFGELGFKYIGPIDGHDIVALEFALERAKAYPEPVIVHVMTEKGRGYVPAEDDEADHFHAVGKIHPETGLPVAPERFGWTSVFAEEIVQLAEKDPRIVAISAAMKEPVGLRPLSLRFPDRVVDVGIAEQHAVTMAAGMAFAGAHPVFAVYATFLNRAFDQLVMDVALHDAPVTFVLDRAGITGNDGASHNGMWDLSLASMVPGLRVAAPRDAARLRELLEEAVEWNEGPSLVRYPKGAIPKDIEAVECHNGIDFLVKVDDAKTVIVSVGPMAHNAAKAAQAIGGVDVIDPQWVLPVGENLIDICSGYSRVIVIEDGVVTGGVGAQVARLLDVPVEVLGIPDSFLAQANRDDILHRLGLDVEGLVKTIRR</sequence>
<feature type="binding site" evidence="10">
    <location>
        <position position="182"/>
    </location>
    <ligand>
        <name>thiamine diphosphate</name>
        <dbReference type="ChEBI" id="CHEBI:58937"/>
    </ligand>
</feature>
<dbReference type="InterPro" id="IPR033248">
    <property type="entry name" value="Transketolase_C"/>
</dbReference>
<evidence type="ECO:0000256" key="4">
    <source>
        <dbReference type="ARBA" id="ARBA00022679"/>
    </source>
</evidence>
<keyword evidence="7 10" id="KW-0784">Thiamine biosynthesis</keyword>
<dbReference type="CDD" id="cd02007">
    <property type="entry name" value="TPP_DXS"/>
    <property type="match status" value="1"/>
</dbReference>
<keyword evidence="8 10" id="KW-0786">Thiamine pyrophosphate</keyword>
<keyword evidence="5 10" id="KW-0479">Metal-binding</keyword>
<evidence type="ECO:0000256" key="5">
    <source>
        <dbReference type="ARBA" id="ARBA00022723"/>
    </source>
</evidence>
<dbReference type="PANTHER" id="PTHR43322:SF5">
    <property type="entry name" value="1-DEOXY-D-XYLULOSE-5-PHOSPHATE SYNTHASE, CHLOROPLASTIC"/>
    <property type="match status" value="1"/>
</dbReference>
<comment type="catalytic activity">
    <reaction evidence="10">
        <text>D-glyceraldehyde 3-phosphate + pyruvate + H(+) = 1-deoxy-D-xylulose 5-phosphate + CO2</text>
        <dbReference type="Rhea" id="RHEA:12605"/>
        <dbReference type="ChEBI" id="CHEBI:15361"/>
        <dbReference type="ChEBI" id="CHEBI:15378"/>
        <dbReference type="ChEBI" id="CHEBI:16526"/>
        <dbReference type="ChEBI" id="CHEBI:57792"/>
        <dbReference type="ChEBI" id="CHEBI:59776"/>
        <dbReference type="EC" id="2.2.1.7"/>
    </reaction>
</comment>
<dbReference type="UniPathway" id="UPA00064">
    <property type="reaction ID" value="UER00091"/>
</dbReference>
<evidence type="ECO:0000259" key="11">
    <source>
        <dbReference type="SMART" id="SM00861"/>
    </source>
</evidence>
<dbReference type="Pfam" id="PF02780">
    <property type="entry name" value="Transketolase_C"/>
    <property type="match status" value="1"/>
</dbReference>
<dbReference type="PROSITE" id="PS00802">
    <property type="entry name" value="TRANSKETOLASE_2"/>
    <property type="match status" value="1"/>
</dbReference>
<gene>
    <name evidence="10 12" type="primary">dxs</name>
    <name evidence="12" type="ORF">FYJ24_01610</name>
</gene>
<organism evidence="12 13">
    <name type="scientific">Scrofimicrobium canadense</name>
    <dbReference type="NCBI Taxonomy" id="2652290"/>
    <lineage>
        <taxon>Bacteria</taxon>
        <taxon>Bacillati</taxon>
        <taxon>Actinomycetota</taxon>
        <taxon>Actinomycetes</taxon>
        <taxon>Actinomycetales</taxon>
        <taxon>Actinomycetaceae</taxon>
        <taxon>Scrofimicrobium</taxon>
    </lineage>
</organism>
<feature type="domain" description="Transketolase-like pyrimidine-binding" evidence="11">
    <location>
        <begin position="323"/>
        <end position="487"/>
    </location>
</feature>
<dbReference type="Proteomes" id="UP000470875">
    <property type="component" value="Unassembled WGS sequence"/>
</dbReference>
<evidence type="ECO:0000256" key="7">
    <source>
        <dbReference type="ARBA" id="ARBA00022977"/>
    </source>
</evidence>
<accession>A0A6N7W4U8</accession>
<feature type="binding site" evidence="10">
    <location>
        <position position="81"/>
    </location>
    <ligand>
        <name>thiamine diphosphate</name>
        <dbReference type="ChEBI" id="CHEBI:58937"/>
    </ligand>
</feature>
<feature type="binding site" evidence="10">
    <location>
        <position position="374"/>
    </location>
    <ligand>
        <name>thiamine diphosphate</name>
        <dbReference type="ChEBI" id="CHEBI:58937"/>
    </ligand>
</feature>